<evidence type="ECO:0000256" key="11">
    <source>
        <dbReference type="ARBA" id="ARBA00023257"/>
    </source>
</evidence>
<feature type="compositionally biased region" description="Basic residues" evidence="18">
    <location>
        <begin position="966"/>
        <end position="977"/>
    </location>
</feature>
<dbReference type="InterPro" id="IPR001508">
    <property type="entry name" value="Iono_Glu_rcpt_met"/>
</dbReference>
<feature type="transmembrane region" description="Helical" evidence="19">
    <location>
        <begin position="792"/>
        <end position="817"/>
    </location>
</feature>
<dbReference type="Pfam" id="PF00060">
    <property type="entry name" value="Lig_chan"/>
    <property type="match status" value="1"/>
</dbReference>
<dbReference type="EMBL" id="CAJNOC010003518">
    <property type="protein sequence ID" value="CAF0986131.1"/>
    <property type="molecule type" value="Genomic_DNA"/>
</dbReference>
<dbReference type="FunFam" id="3.40.190.10:FF:000060">
    <property type="entry name" value="Glutamate receptor ionotropic, kainate 1"/>
    <property type="match status" value="1"/>
</dbReference>
<keyword evidence="23" id="KW-1185">Reference proteome</keyword>
<feature type="region of interest" description="Disordered" evidence="18">
    <location>
        <begin position="957"/>
        <end position="981"/>
    </location>
</feature>
<keyword evidence="8 19" id="KW-0472">Membrane</keyword>
<dbReference type="FunFam" id="3.40.190.10:FF:000024">
    <property type="entry name" value="Glutamate receptor, ionotropic, delta 1"/>
    <property type="match status" value="1"/>
</dbReference>
<dbReference type="PRINTS" id="PR00177">
    <property type="entry name" value="NMDARECEPTOR"/>
</dbReference>
<protein>
    <submittedName>
        <fullName evidence="22">Uncharacterized protein</fullName>
    </submittedName>
</protein>
<dbReference type="SUPFAM" id="SSF81324">
    <property type="entry name" value="Voltage-gated potassium channels"/>
    <property type="match status" value="1"/>
</dbReference>
<dbReference type="SUPFAM" id="SSF53850">
    <property type="entry name" value="Periplasmic binding protein-like II"/>
    <property type="match status" value="1"/>
</dbReference>
<feature type="non-terminal residue" evidence="22">
    <location>
        <position position="1"/>
    </location>
</feature>
<keyword evidence="4" id="KW-0732">Signal</keyword>
<dbReference type="InterPro" id="IPR019594">
    <property type="entry name" value="Glu/Gly-bd"/>
</dbReference>
<dbReference type="Gene3D" id="1.10.287.70">
    <property type="match status" value="1"/>
</dbReference>
<keyword evidence="12" id="KW-1071">Ligand-gated ion channel</keyword>
<feature type="transmembrane region" description="Helical" evidence="19">
    <location>
        <begin position="608"/>
        <end position="630"/>
    </location>
</feature>
<dbReference type="Gene3D" id="3.40.50.2300">
    <property type="match status" value="2"/>
</dbReference>
<evidence type="ECO:0000313" key="22">
    <source>
        <dbReference type="EMBL" id="CAF0986131.1"/>
    </source>
</evidence>
<keyword evidence="5 19" id="KW-1133">Transmembrane helix</keyword>
<dbReference type="FunFam" id="1.10.287.70:FF:000010">
    <property type="entry name" value="Putative glutamate receptor ionotropic kainate 1"/>
    <property type="match status" value="1"/>
</dbReference>
<dbReference type="PANTHER" id="PTHR18966">
    <property type="entry name" value="IONOTROPIC GLUTAMATE RECEPTOR"/>
    <property type="match status" value="1"/>
</dbReference>
<feature type="region of interest" description="Disordered" evidence="18">
    <location>
        <begin position="1046"/>
        <end position="1080"/>
    </location>
</feature>
<evidence type="ECO:0000256" key="15">
    <source>
        <dbReference type="PIRSR" id="PIRSR601508-1"/>
    </source>
</evidence>
<dbReference type="SUPFAM" id="SSF53822">
    <property type="entry name" value="Periplasmic binding protein-like I"/>
    <property type="match status" value="1"/>
</dbReference>
<dbReference type="InterPro" id="IPR015683">
    <property type="entry name" value="Ionotropic_Glu_rcpt"/>
</dbReference>
<evidence type="ECO:0000256" key="12">
    <source>
        <dbReference type="ARBA" id="ARBA00023286"/>
    </source>
</evidence>
<evidence type="ECO:0000256" key="10">
    <source>
        <dbReference type="ARBA" id="ARBA00023180"/>
    </source>
</evidence>
<dbReference type="Proteomes" id="UP000663879">
    <property type="component" value="Unassembled WGS sequence"/>
</dbReference>
<evidence type="ECO:0000256" key="4">
    <source>
        <dbReference type="ARBA" id="ARBA00022729"/>
    </source>
</evidence>
<dbReference type="InterPro" id="IPR028082">
    <property type="entry name" value="Peripla_BP_I"/>
</dbReference>
<evidence type="ECO:0000256" key="1">
    <source>
        <dbReference type="ARBA" id="ARBA00022448"/>
    </source>
</evidence>
<keyword evidence="13" id="KW-0407">Ion channel</keyword>
<comment type="subcellular location">
    <subcellularLocation>
        <location evidence="14">Postsynaptic cell membrane</location>
        <topology evidence="14">Multi-pass membrane protein</topology>
    </subcellularLocation>
</comment>
<evidence type="ECO:0000256" key="14">
    <source>
        <dbReference type="ARBA" id="ARBA00034104"/>
    </source>
</evidence>
<dbReference type="SMART" id="SM00079">
    <property type="entry name" value="PBPe"/>
    <property type="match status" value="1"/>
</dbReference>
<evidence type="ECO:0000256" key="6">
    <source>
        <dbReference type="ARBA" id="ARBA00023018"/>
    </source>
</evidence>
<evidence type="ECO:0000256" key="18">
    <source>
        <dbReference type="SAM" id="MobiDB-lite"/>
    </source>
</evidence>
<evidence type="ECO:0000259" key="21">
    <source>
        <dbReference type="SMART" id="SM00918"/>
    </source>
</evidence>
<keyword evidence="1" id="KW-0813">Transport</keyword>
<evidence type="ECO:0000256" key="3">
    <source>
        <dbReference type="ARBA" id="ARBA00022692"/>
    </source>
</evidence>
<dbReference type="OrthoDB" id="5984008at2759"/>
<dbReference type="Pfam" id="PF01094">
    <property type="entry name" value="ANF_receptor"/>
    <property type="match status" value="1"/>
</dbReference>
<sequence>GLFSFDGQNGNNSFESDEEIIFKHAIYFSNQYKNNYLKTLPYYPTLMHKIIHVPQVDQLKTVKQICKDMNGNIIALIDPSIETLNIYSRSLCEQLDLIHIDIEPNLEPSYSFNLYPALDVICQAFADLIKKFDWKHAAIIYNSKTNLETVNCLLSGPANSMPKLDIAMRMANYEYEYRSILRDISGRSIKNIIIDLEPDQTQTLLKMALQLGMVNSTFSYIVTSLDAEIMNLEDFKYNRANITALRIVKPDSDFHRLISLNLTDYLLYNSKDNEKNKILLKTKNALLFDSIFTIAIAIKEAEQFINLNLGNVSCTNSHSLTFGGKLSSFVERVSLNGLTGLIKFQNKQRREFELDVLQLKEIGLYKCGSWSPDKGLNFTFFDEVFEENGLGQRKNSFRVVTLVPRVEQTLVLKVTTKIEEPYVIEKDGKLQGFCIDILDEIANKMNFRYEIYKAADNQYGNEENGTWNGMIKELMDKKADLAISAFTINYKRQQMVDFTKPFLSLGISILYKVPTSKKPGLFSFLNPLSLEIWMFTLITYLLVSLIMMVLARFSPYEWRSTHPCDSNNEFVENQFTVWNSLWFAVGTLMQQGSDINPKALSTRLVGGVWWFFTLIIISSYTANLAAFLTVEKVDLSITNVEDLANQTKISYGVFKGGSTMNFFKDSKIETYQRMWKEMIKNPDKSFVKSNQEGIERVLKKDYAYLMESPLIDYEIQRNCNLTQIGGLLDSKGYGIATQLGSPYTDDISLKILEMQEKGDIQKFYNRWWKSGSTCIRDEKKDSKANPLKVENVGGIFVVLVGGCLLAVFVSFLEFIYYAKTNSKYIKKPICTQMIDELRFAVKCGGSAKKIQLSTTTAVPVKSPSKQQLQETTGFNEKNLSRSLGNLDKKECKKCEKIIQNELIDNIKSDNALVCKHNSKSNLSIRNPGLLIVEREAAIDAQTALLNSHATPYSHLHLSHQQVNHERKPKKSKSRKKTLPNYELKDDSDEFFQLKTFNRNPDLMNNDQRQNDRNQFGILSKNSQINRNISISKDQYEIPIIRLNENSSKRQSQAASSFNRDKSLTNLSSSSSYQIGNHNFR</sequence>
<evidence type="ECO:0000313" key="23">
    <source>
        <dbReference type="Proteomes" id="UP000663879"/>
    </source>
</evidence>
<dbReference type="InterPro" id="IPR001828">
    <property type="entry name" value="ANF_lig-bd_rcpt"/>
</dbReference>
<feature type="compositionally biased region" description="Polar residues" evidence="18">
    <location>
        <begin position="1046"/>
        <end position="1057"/>
    </location>
</feature>
<evidence type="ECO:0000259" key="20">
    <source>
        <dbReference type="SMART" id="SM00079"/>
    </source>
</evidence>
<proteinExistence type="predicted"/>
<evidence type="ECO:0000256" key="9">
    <source>
        <dbReference type="ARBA" id="ARBA00023170"/>
    </source>
</evidence>
<keyword evidence="3 19" id="KW-0812">Transmembrane</keyword>
<feature type="disulfide bond" evidence="17">
    <location>
        <begin position="719"/>
        <end position="774"/>
    </location>
</feature>
<evidence type="ECO:0000256" key="8">
    <source>
        <dbReference type="ARBA" id="ARBA00023136"/>
    </source>
</evidence>
<evidence type="ECO:0000256" key="13">
    <source>
        <dbReference type="ARBA" id="ARBA00023303"/>
    </source>
</evidence>
<keyword evidence="10" id="KW-0325">Glycoprotein</keyword>
<evidence type="ECO:0000256" key="2">
    <source>
        <dbReference type="ARBA" id="ARBA00022475"/>
    </source>
</evidence>
<feature type="binding site" evidence="15">
    <location>
        <position position="707"/>
    </location>
    <ligand>
        <name>L-glutamate</name>
        <dbReference type="ChEBI" id="CHEBI:29985"/>
    </ligand>
</feature>
<feature type="binding site" evidence="15">
    <location>
        <position position="487"/>
    </location>
    <ligand>
        <name>L-glutamate</name>
        <dbReference type="ChEBI" id="CHEBI:29985"/>
    </ligand>
</feature>
<dbReference type="Gene3D" id="3.40.190.10">
    <property type="entry name" value="Periplasmic binding protein-like II"/>
    <property type="match status" value="2"/>
</dbReference>
<evidence type="ECO:0000256" key="17">
    <source>
        <dbReference type="PIRSR" id="PIRSR601508-3"/>
    </source>
</evidence>
<feature type="site" description="Crucial to convey clamshell closure to channel opening" evidence="16">
    <location>
        <position position="637"/>
    </location>
</feature>
<feature type="transmembrane region" description="Helical" evidence="19">
    <location>
        <begin position="532"/>
        <end position="551"/>
    </location>
</feature>
<comment type="caution">
    <text evidence="22">The sequence shown here is derived from an EMBL/GenBank/DDBJ whole genome shotgun (WGS) entry which is preliminary data.</text>
</comment>
<evidence type="ECO:0000256" key="5">
    <source>
        <dbReference type="ARBA" id="ARBA00022989"/>
    </source>
</evidence>
<dbReference type="GO" id="GO:0015276">
    <property type="term" value="F:ligand-gated monoatomic ion channel activity"/>
    <property type="evidence" value="ECO:0007669"/>
    <property type="project" value="InterPro"/>
</dbReference>
<keyword evidence="2" id="KW-1003">Cell membrane</keyword>
<evidence type="ECO:0000256" key="19">
    <source>
        <dbReference type="SAM" id="Phobius"/>
    </source>
</evidence>
<dbReference type="InterPro" id="IPR001320">
    <property type="entry name" value="Iontro_rcpt_C"/>
</dbReference>
<feature type="domain" description="Ionotropic glutamate receptor L-glutamate and glycine-binding" evidence="21">
    <location>
        <begin position="421"/>
        <end position="476"/>
    </location>
</feature>
<feature type="domain" description="Ionotropic glutamate receptor C-terminal" evidence="20">
    <location>
        <begin position="411"/>
        <end position="770"/>
    </location>
</feature>
<keyword evidence="7" id="KW-0406">Ion transport</keyword>
<keyword evidence="6" id="KW-0770">Synapse</keyword>
<keyword evidence="17" id="KW-1015">Disulfide bond</keyword>
<dbReference type="Pfam" id="PF10613">
    <property type="entry name" value="Lig_chan-Glu_bd"/>
    <property type="match status" value="1"/>
</dbReference>
<reference evidence="22" key="1">
    <citation type="submission" date="2021-02" db="EMBL/GenBank/DDBJ databases">
        <authorList>
            <person name="Nowell W R."/>
        </authorList>
    </citation>
    <scope>NUCLEOTIDE SEQUENCE</scope>
    <source>
        <strain evidence="22">Ploen Becks lab</strain>
    </source>
</reference>
<gene>
    <name evidence="22" type="ORF">OXX778_LOCUS15678</name>
</gene>
<feature type="binding site" evidence="15">
    <location>
        <position position="659"/>
    </location>
    <ligand>
        <name>L-glutamate</name>
        <dbReference type="ChEBI" id="CHEBI:29985"/>
    </ligand>
</feature>
<accession>A0A814FX92</accession>
<keyword evidence="9" id="KW-0675">Receptor</keyword>
<dbReference type="SMART" id="SM00918">
    <property type="entry name" value="Lig_chan-Glu_bd"/>
    <property type="match status" value="1"/>
</dbReference>
<feature type="site" description="Interaction with the cone snail toxin Con-ikot-ikot" evidence="16">
    <location>
        <position position="664"/>
    </location>
</feature>
<dbReference type="AlphaFoldDB" id="A0A814FX92"/>
<evidence type="ECO:0000256" key="16">
    <source>
        <dbReference type="PIRSR" id="PIRSR601508-2"/>
    </source>
</evidence>
<dbReference type="GO" id="GO:0038023">
    <property type="term" value="F:signaling receptor activity"/>
    <property type="evidence" value="ECO:0007669"/>
    <property type="project" value="InterPro"/>
</dbReference>
<evidence type="ECO:0000256" key="7">
    <source>
        <dbReference type="ARBA" id="ARBA00023065"/>
    </source>
</evidence>
<feature type="binding site" evidence="15">
    <location>
        <position position="658"/>
    </location>
    <ligand>
        <name>L-glutamate</name>
        <dbReference type="ChEBI" id="CHEBI:29985"/>
    </ligand>
</feature>
<organism evidence="22 23">
    <name type="scientific">Brachionus calyciflorus</name>
    <dbReference type="NCBI Taxonomy" id="104777"/>
    <lineage>
        <taxon>Eukaryota</taxon>
        <taxon>Metazoa</taxon>
        <taxon>Spiralia</taxon>
        <taxon>Gnathifera</taxon>
        <taxon>Rotifera</taxon>
        <taxon>Eurotatoria</taxon>
        <taxon>Monogononta</taxon>
        <taxon>Pseudotrocha</taxon>
        <taxon>Ploima</taxon>
        <taxon>Brachionidae</taxon>
        <taxon>Brachionus</taxon>
    </lineage>
</organism>
<dbReference type="GO" id="GO:0045211">
    <property type="term" value="C:postsynaptic membrane"/>
    <property type="evidence" value="ECO:0007669"/>
    <property type="project" value="UniProtKB-SubCell"/>
</dbReference>
<keyword evidence="11" id="KW-0628">Postsynaptic cell membrane</keyword>
<feature type="binding site" evidence="15">
    <location>
        <position position="492"/>
    </location>
    <ligand>
        <name>L-glutamate</name>
        <dbReference type="ChEBI" id="CHEBI:29985"/>
    </ligand>
</feature>
<name>A0A814FX92_9BILA</name>